<proteinExistence type="predicted"/>
<evidence type="ECO:0000313" key="1">
    <source>
        <dbReference type="EMBL" id="RKU48089.1"/>
    </source>
</evidence>
<evidence type="ECO:0000313" key="2">
    <source>
        <dbReference type="Proteomes" id="UP000275385"/>
    </source>
</evidence>
<protein>
    <recommendedName>
        <fullName evidence="3">Phytanoyl-CoA dioxygenase</fullName>
    </recommendedName>
</protein>
<organism evidence="1 2">
    <name type="scientific">Coniochaeta pulveracea</name>
    <dbReference type="NCBI Taxonomy" id="177199"/>
    <lineage>
        <taxon>Eukaryota</taxon>
        <taxon>Fungi</taxon>
        <taxon>Dikarya</taxon>
        <taxon>Ascomycota</taxon>
        <taxon>Pezizomycotina</taxon>
        <taxon>Sordariomycetes</taxon>
        <taxon>Sordariomycetidae</taxon>
        <taxon>Coniochaetales</taxon>
        <taxon>Coniochaetaceae</taxon>
        <taxon>Coniochaeta</taxon>
    </lineage>
</organism>
<dbReference type="Gene3D" id="2.60.120.620">
    <property type="entry name" value="q2cbj1_9rhob like domain"/>
    <property type="match status" value="1"/>
</dbReference>
<dbReference type="OrthoDB" id="4664297at2759"/>
<gene>
    <name evidence="1" type="ORF">DL546_008562</name>
</gene>
<name>A0A420YJL9_9PEZI</name>
<reference evidence="1 2" key="1">
    <citation type="submission" date="2018-08" db="EMBL/GenBank/DDBJ databases">
        <title>Draft genome of the lignicolous fungus Coniochaeta pulveracea.</title>
        <authorList>
            <person name="Borstlap C.J."/>
            <person name="De Witt R.N."/>
            <person name="Botha A."/>
            <person name="Volschenk H."/>
        </authorList>
    </citation>
    <scope>NUCLEOTIDE SEQUENCE [LARGE SCALE GENOMIC DNA]</scope>
    <source>
        <strain evidence="1 2">CAB683</strain>
    </source>
</reference>
<dbReference type="SUPFAM" id="SSF51197">
    <property type="entry name" value="Clavaminate synthase-like"/>
    <property type="match status" value="1"/>
</dbReference>
<evidence type="ECO:0008006" key="3">
    <source>
        <dbReference type="Google" id="ProtNLM"/>
    </source>
</evidence>
<sequence length="325" mass="36467">MTATPALTPEQKEHFLTHGWLKIPAAFTREQAAEFIENVWTRLGMSPEDKSTWTQSRIHMPCHKTYDAAEFAPKAWAAIAELCGGEDRIDPECRRWQDSLIVSLGSPEREGKPDPPQDLEGWHVDGDFFVHYLDSREQGLLVIPLFTDIAPGGGATMICPEAISTVAKHLYEHPEGVSPRMTPRGEPDFTKEKDLAWFNSLAKRSTHFVEATGQIGDVYLLHPLMLHSASSNPLRNVRIITNPKVSLKQEHVFNRPDGDYSLVELKTLKDLGKENLGDWKATGAREEVIPERVRIQARMKAEELKRLAEIKKSAEVSTTEVSIAA</sequence>
<dbReference type="EMBL" id="QVQW01000006">
    <property type="protein sequence ID" value="RKU48089.1"/>
    <property type="molecule type" value="Genomic_DNA"/>
</dbReference>
<accession>A0A420YJL9</accession>
<dbReference type="AlphaFoldDB" id="A0A420YJL9"/>
<comment type="caution">
    <text evidence="1">The sequence shown here is derived from an EMBL/GenBank/DDBJ whole genome shotgun (WGS) entry which is preliminary data.</text>
</comment>
<keyword evidence="2" id="KW-1185">Reference proteome</keyword>
<dbReference type="Proteomes" id="UP000275385">
    <property type="component" value="Unassembled WGS sequence"/>
</dbReference>